<gene>
    <name evidence="1" type="ORF">BUALT_Bualt10G0095300</name>
</gene>
<evidence type="ECO:0000313" key="1">
    <source>
        <dbReference type="EMBL" id="KAG8375392.1"/>
    </source>
</evidence>
<dbReference type="Proteomes" id="UP000826271">
    <property type="component" value="Unassembled WGS sequence"/>
</dbReference>
<name>A0AAV6X610_9LAMI</name>
<comment type="caution">
    <text evidence="1">The sequence shown here is derived from an EMBL/GenBank/DDBJ whole genome shotgun (WGS) entry which is preliminary data.</text>
</comment>
<proteinExistence type="predicted"/>
<dbReference type="AlphaFoldDB" id="A0AAV6X610"/>
<reference evidence="1" key="1">
    <citation type="submission" date="2019-10" db="EMBL/GenBank/DDBJ databases">
        <authorList>
            <person name="Zhang R."/>
            <person name="Pan Y."/>
            <person name="Wang J."/>
            <person name="Ma R."/>
            <person name="Yu S."/>
        </authorList>
    </citation>
    <scope>NUCLEOTIDE SEQUENCE</scope>
    <source>
        <strain evidence="1">LA-IB0</strain>
        <tissue evidence="1">Leaf</tissue>
    </source>
</reference>
<evidence type="ECO:0008006" key="3">
    <source>
        <dbReference type="Google" id="ProtNLM"/>
    </source>
</evidence>
<dbReference type="EMBL" id="WHWC01000010">
    <property type="protein sequence ID" value="KAG8375392.1"/>
    <property type="molecule type" value="Genomic_DNA"/>
</dbReference>
<accession>A0AAV6X610</accession>
<protein>
    <recommendedName>
        <fullName evidence="3">Cytochrome P450</fullName>
    </recommendedName>
</protein>
<keyword evidence="2" id="KW-1185">Reference proteome</keyword>
<sequence>MDFITLLLVPIFLYLAWFHFLRSKSNSSNRKTGKLAPGPYPFPIIGNILQLGQSPHSITHQTFQNLWTFDVSPVSSLGAYTPSSFNPPKWPKKYSKNMTKSSQTVLLHPQRKGVYLWEHNGKNSVKYAENKCFQLFDSKKVMAFAKTS</sequence>
<organism evidence="1 2">
    <name type="scientific">Buddleja alternifolia</name>
    <dbReference type="NCBI Taxonomy" id="168488"/>
    <lineage>
        <taxon>Eukaryota</taxon>
        <taxon>Viridiplantae</taxon>
        <taxon>Streptophyta</taxon>
        <taxon>Embryophyta</taxon>
        <taxon>Tracheophyta</taxon>
        <taxon>Spermatophyta</taxon>
        <taxon>Magnoliopsida</taxon>
        <taxon>eudicotyledons</taxon>
        <taxon>Gunneridae</taxon>
        <taxon>Pentapetalae</taxon>
        <taxon>asterids</taxon>
        <taxon>lamiids</taxon>
        <taxon>Lamiales</taxon>
        <taxon>Scrophulariaceae</taxon>
        <taxon>Buddlejeae</taxon>
        <taxon>Buddleja</taxon>
    </lineage>
</organism>
<evidence type="ECO:0000313" key="2">
    <source>
        <dbReference type="Proteomes" id="UP000826271"/>
    </source>
</evidence>